<evidence type="ECO:0000256" key="9">
    <source>
        <dbReference type="ARBA" id="ARBA00023180"/>
    </source>
</evidence>
<dbReference type="PROSITE" id="PS50267">
    <property type="entry name" value="NA_NEUROTRAN_SYMP_3"/>
    <property type="match status" value="1"/>
</dbReference>
<comment type="caution">
    <text evidence="15">The sequence shown here is derived from an EMBL/GenBank/DDBJ whole genome shotgun (WGS) entry which is preliminary data.</text>
</comment>
<comment type="subcellular location">
    <subcellularLocation>
        <location evidence="2">Membrane</location>
        <topology evidence="2">Multi-pass membrane protein</topology>
    </subcellularLocation>
</comment>
<feature type="transmembrane region" description="Helical" evidence="12">
    <location>
        <begin position="616"/>
        <end position="637"/>
    </location>
</feature>
<evidence type="ECO:0000256" key="1">
    <source>
        <dbReference type="ARBA" id="ARBA00001913"/>
    </source>
</evidence>
<evidence type="ECO:0000259" key="14">
    <source>
        <dbReference type="PROSITE" id="PS50222"/>
    </source>
</evidence>
<feature type="binding site" evidence="11">
    <location>
        <position position="799"/>
    </location>
    <ligand>
        <name>Na(+)</name>
        <dbReference type="ChEBI" id="CHEBI:29101"/>
        <label>1</label>
    </ligand>
</feature>
<feature type="transmembrane region" description="Helical" evidence="12">
    <location>
        <begin position="856"/>
        <end position="877"/>
    </location>
</feature>
<dbReference type="SUPFAM" id="SSF161070">
    <property type="entry name" value="SNF-like"/>
    <property type="match status" value="1"/>
</dbReference>
<evidence type="ECO:0000256" key="12">
    <source>
        <dbReference type="SAM" id="Phobius"/>
    </source>
</evidence>
<feature type="transmembrane region" description="Helical" evidence="12">
    <location>
        <begin position="784"/>
        <end position="813"/>
    </location>
</feature>
<dbReference type="SMART" id="SM00054">
    <property type="entry name" value="EFh"/>
    <property type="match status" value="2"/>
</dbReference>
<dbReference type="GO" id="GO:0006629">
    <property type="term" value="P:lipid metabolic process"/>
    <property type="evidence" value="ECO:0007669"/>
    <property type="project" value="InterPro"/>
</dbReference>
<feature type="transmembrane region" description="Helical" evidence="12">
    <location>
        <begin position="519"/>
        <end position="547"/>
    </location>
</feature>
<feature type="binding site" evidence="11">
    <location>
        <position position="796"/>
    </location>
    <ligand>
        <name>Na(+)</name>
        <dbReference type="ChEBI" id="CHEBI:29101"/>
        <label>1</label>
    </ligand>
</feature>
<feature type="binding site" evidence="11">
    <location>
        <position position="800"/>
    </location>
    <ligand>
        <name>Na(+)</name>
        <dbReference type="ChEBI" id="CHEBI:29101"/>
        <label>1</label>
    </ligand>
</feature>
<comment type="catalytic activity">
    <reaction evidence="10">
        <text>a 1,2-diacyl-sn-glycero-3-phospho-(1D-myo-inositol-4,5-bisphosphate) + H2O = 1D-myo-inositol 1,4,5-trisphosphate + a 1,2-diacyl-sn-glycerol + H(+)</text>
        <dbReference type="Rhea" id="RHEA:33179"/>
        <dbReference type="ChEBI" id="CHEBI:15377"/>
        <dbReference type="ChEBI" id="CHEBI:15378"/>
        <dbReference type="ChEBI" id="CHEBI:17815"/>
        <dbReference type="ChEBI" id="CHEBI:58456"/>
        <dbReference type="ChEBI" id="CHEBI:203600"/>
        <dbReference type="EC" id="3.1.4.11"/>
    </reaction>
    <physiologicalReaction direction="left-to-right" evidence="10">
        <dbReference type="Rhea" id="RHEA:33180"/>
    </physiologicalReaction>
</comment>
<evidence type="ECO:0000256" key="6">
    <source>
        <dbReference type="ARBA" id="ARBA00022837"/>
    </source>
</evidence>
<keyword evidence="8 12" id="KW-0472">Membrane</keyword>
<feature type="transmembrane region" description="Helical" evidence="12">
    <location>
        <begin position="649"/>
        <end position="676"/>
    </location>
</feature>
<dbReference type="PROSITE" id="PS50007">
    <property type="entry name" value="PIPLC_X_DOMAIN"/>
    <property type="match status" value="1"/>
</dbReference>
<name>A0A814BX88_9BILA</name>
<dbReference type="PROSITE" id="PS50003">
    <property type="entry name" value="PH_DOMAIN"/>
    <property type="match status" value="1"/>
</dbReference>
<dbReference type="InterPro" id="IPR011993">
    <property type="entry name" value="PH-like_dom_sf"/>
</dbReference>
<evidence type="ECO:0000256" key="7">
    <source>
        <dbReference type="ARBA" id="ARBA00022989"/>
    </source>
</evidence>
<dbReference type="InterPro" id="IPR017946">
    <property type="entry name" value="PLC-like_Pdiesterase_TIM-brl"/>
</dbReference>
<feature type="transmembrane region" description="Helical" evidence="12">
    <location>
        <begin position="898"/>
        <end position="920"/>
    </location>
</feature>
<comment type="cofactor">
    <cofactor evidence="1">
        <name>Ca(2+)</name>
        <dbReference type="ChEBI" id="CHEBI:29108"/>
    </cofactor>
</comment>
<feature type="domain" description="PH" evidence="13">
    <location>
        <begin position="14"/>
        <end position="126"/>
    </location>
</feature>
<keyword evidence="11" id="KW-0479">Metal-binding</keyword>
<feature type="transmembrane region" description="Helical" evidence="12">
    <location>
        <begin position="725"/>
        <end position="749"/>
    </location>
</feature>
<dbReference type="PROSITE" id="PS50222">
    <property type="entry name" value="EF_HAND_2"/>
    <property type="match status" value="1"/>
</dbReference>
<feature type="binding site" evidence="11">
    <location>
        <position position="453"/>
    </location>
    <ligand>
        <name>Na(+)</name>
        <dbReference type="ChEBI" id="CHEBI:29101"/>
        <label>1</label>
    </ligand>
</feature>
<dbReference type="InterPro" id="IPR018247">
    <property type="entry name" value="EF_Hand_1_Ca_BS"/>
</dbReference>
<feature type="binding site" evidence="11">
    <location>
        <position position="460"/>
    </location>
    <ligand>
        <name>Na(+)</name>
        <dbReference type="ChEBI" id="CHEBI:29101"/>
        <label>1</label>
    </ligand>
</feature>
<keyword evidence="4" id="KW-0813">Transport</keyword>
<dbReference type="GO" id="GO:0005886">
    <property type="term" value="C:plasma membrane"/>
    <property type="evidence" value="ECO:0007669"/>
    <property type="project" value="TreeGrafter"/>
</dbReference>
<feature type="transmembrane region" description="Helical" evidence="12">
    <location>
        <begin position="688"/>
        <end position="713"/>
    </location>
</feature>
<proteinExistence type="inferred from homology"/>
<dbReference type="AlphaFoldDB" id="A0A814BX88"/>
<evidence type="ECO:0000256" key="8">
    <source>
        <dbReference type="ARBA" id="ARBA00023136"/>
    </source>
</evidence>
<dbReference type="GO" id="GO:0005283">
    <property type="term" value="F:amino acid:sodium symporter activity"/>
    <property type="evidence" value="ECO:0007669"/>
    <property type="project" value="TreeGrafter"/>
</dbReference>
<evidence type="ECO:0000313" key="15">
    <source>
        <dbReference type="EMBL" id="CAF0936038.1"/>
    </source>
</evidence>
<keyword evidence="5 12" id="KW-0812">Transmembrane</keyword>
<dbReference type="Pfam" id="PF00388">
    <property type="entry name" value="PI-PLC-X"/>
    <property type="match status" value="1"/>
</dbReference>
<organism evidence="15 16">
    <name type="scientific">Rotaria sordida</name>
    <dbReference type="NCBI Taxonomy" id="392033"/>
    <lineage>
        <taxon>Eukaryota</taxon>
        <taxon>Metazoa</taxon>
        <taxon>Spiralia</taxon>
        <taxon>Gnathifera</taxon>
        <taxon>Rotifera</taxon>
        <taxon>Eurotatoria</taxon>
        <taxon>Bdelloidea</taxon>
        <taxon>Philodinida</taxon>
        <taxon>Philodinidae</taxon>
        <taxon>Rotaria</taxon>
    </lineage>
</organism>
<evidence type="ECO:0008006" key="17">
    <source>
        <dbReference type="Google" id="ProtNLM"/>
    </source>
</evidence>
<dbReference type="Proteomes" id="UP000663854">
    <property type="component" value="Unassembled WGS sequence"/>
</dbReference>
<dbReference type="GO" id="GO:0015179">
    <property type="term" value="F:L-amino acid transmembrane transporter activity"/>
    <property type="evidence" value="ECO:0007669"/>
    <property type="project" value="TreeGrafter"/>
</dbReference>
<evidence type="ECO:0000259" key="13">
    <source>
        <dbReference type="PROSITE" id="PS50003"/>
    </source>
</evidence>
<feature type="transmembrane region" description="Helical" evidence="12">
    <location>
        <begin position="477"/>
        <end position="498"/>
    </location>
</feature>
<evidence type="ECO:0000256" key="2">
    <source>
        <dbReference type="ARBA" id="ARBA00004141"/>
    </source>
</evidence>
<dbReference type="InterPro" id="IPR002048">
    <property type="entry name" value="EF_hand_dom"/>
</dbReference>
<dbReference type="InterPro" id="IPR000909">
    <property type="entry name" value="PLipase_C_PInositol-sp_X_dom"/>
</dbReference>
<comment type="similarity">
    <text evidence="3">Belongs to the sodium:neurotransmitter symporter (SNF) (TC 2.A.22) family.</text>
</comment>
<dbReference type="GO" id="GO:0005509">
    <property type="term" value="F:calcium ion binding"/>
    <property type="evidence" value="ECO:0007669"/>
    <property type="project" value="InterPro"/>
</dbReference>
<evidence type="ECO:0000313" key="16">
    <source>
        <dbReference type="Proteomes" id="UP000663854"/>
    </source>
</evidence>
<feature type="domain" description="EF-hand" evidence="14">
    <location>
        <begin position="175"/>
        <end position="210"/>
    </location>
</feature>
<dbReference type="GO" id="GO:0004435">
    <property type="term" value="F:phosphatidylinositol-4,5-bisphosphate phospholipase C activity"/>
    <property type="evidence" value="ECO:0007669"/>
    <property type="project" value="UniProtKB-EC"/>
</dbReference>
<dbReference type="PANTHER" id="PTHR11616">
    <property type="entry name" value="SODIUM/CHLORIDE DEPENDENT TRANSPORTER"/>
    <property type="match status" value="1"/>
</dbReference>
<evidence type="ECO:0000256" key="5">
    <source>
        <dbReference type="ARBA" id="ARBA00022692"/>
    </source>
</evidence>
<evidence type="ECO:0000256" key="4">
    <source>
        <dbReference type="ARBA" id="ARBA00022448"/>
    </source>
</evidence>
<dbReference type="PROSITE" id="PS00018">
    <property type="entry name" value="EF_HAND_1"/>
    <property type="match status" value="1"/>
</dbReference>
<dbReference type="Gene3D" id="3.20.20.190">
    <property type="entry name" value="Phosphatidylinositol (PI) phosphodiesterase"/>
    <property type="match status" value="1"/>
</dbReference>
<evidence type="ECO:0000256" key="3">
    <source>
        <dbReference type="ARBA" id="ARBA00006459"/>
    </source>
</evidence>
<dbReference type="EMBL" id="CAJNOH010000189">
    <property type="protein sequence ID" value="CAF0936038.1"/>
    <property type="molecule type" value="Genomic_DNA"/>
</dbReference>
<dbReference type="GO" id="GO:0089718">
    <property type="term" value="P:amino acid import across plasma membrane"/>
    <property type="evidence" value="ECO:0007669"/>
    <property type="project" value="TreeGrafter"/>
</dbReference>
<gene>
    <name evidence="15" type="ORF">PYM288_LOCUS11321</name>
</gene>
<feature type="transmembrane region" description="Helical" evidence="12">
    <location>
        <begin position="940"/>
        <end position="960"/>
    </location>
</feature>
<keyword evidence="6" id="KW-0106">Calcium</keyword>
<dbReference type="CDD" id="cd08558">
    <property type="entry name" value="PI-PLCc_eukaryota"/>
    <property type="match status" value="1"/>
</dbReference>
<dbReference type="InterPro" id="IPR037272">
    <property type="entry name" value="SNS_sf"/>
</dbReference>
<dbReference type="InterPro" id="IPR000175">
    <property type="entry name" value="Na/ntran_symport"/>
</dbReference>
<accession>A0A814BX88</accession>
<dbReference type="Gene3D" id="2.30.29.30">
    <property type="entry name" value="Pleckstrin-homology domain (PH domain)/Phosphotyrosine-binding domain (PTB)"/>
    <property type="match status" value="1"/>
</dbReference>
<dbReference type="InterPro" id="IPR011992">
    <property type="entry name" value="EF-hand-dom_pair"/>
</dbReference>
<reference evidence="15" key="1">
    <citation type="submission" date="2021-02" db="EMBL/GenBank/DDBJ databases">
        <authorList>
            <person name="Nowell W R."/>
        </authorList>
    </citation>
    <scope>NUCLEOTIDE SEQUENCE</scope>
</reference>
<dbReference type="SUPFAM" id="SSF47473">
    <property type="entry name" value="EF-hand"/>
    <property type="match status" value="1"/>
</dbReference>
<evidence type="ECO:0000256" key="10">
    <source>
        <dbReference type="ARBA" id="ARBA00023674"/>
    </source>
</evidence>
<dbReference type="PANTHER" id="PTHR11616:SF321">
    <property type="entry name" value="SODIUM-DEPENDENT NUTRIENT AMINO ACID TRANSPORTER 1-RELATED"/>
    <property type="match status" value="1"/>
</dbReference>
<keyword evidence="11" id="KW-0915">Sodium</keyword>
<feature type="binding site" evidence="11">
    <location>
        <position position="699"/>
    </location>
    <ligand>
        <name>Na(+)</name>
        <dbReference type="ChEBI" id="CHEBI:29101"/>
        <label>1</label>
    </ligand>
</feature>
<keyword evidence="9" id="KW-0325">Glycoprotein</keyword>
<dbReference type="SUPFAM" id="SSF51695">
    <property type="entry name" value="PLC-like phosphodiesterases"/>
    <property type="match status" value="1"/>
</dbReference>
<feature type="transmembrane region" description="Helical" evidence="12">
    <location>
        <begin position="825"/>
        <end position="850"/>
    </location>
</feature>
<dbReference type="SMART" id="SM00148">
    <property type="entry name" value="PLCXc"/>
    <property type="match status" value="1"/>
</dbReference>
<protein>
    <recommendedName>
        <fullName evidence="17">Phosphoinositide phospholipase C</fullName>
    </recommendedName>
</protein>
<evidence type="ECO:0000256" key="11">
    <source>
        <dbReference type="PIRSR" id="PIRSR600175-1"/>
    </source>
</evidence>
<keyword evidence="7 12" id="KW-1133">Transmembrane helix</keyword>
<dbReference type="Pfam" id="PF00209">
    <property type="entry name" value="SNF"/>
    <property type="match status" value="1"/>
</dbReference>
<dbReference type="Gene3D" id="1.10.238.10">
    <property type="entry name" value="EF-hand"/>
    <property type="match status" value="2"/>
</dbReference>
<dbReference type="InterPro" id="IPR001849">
    <property type="entry name" value="PH_domain"/>
</dbReference>
<sequence>MSLKKIEDLNRILTELKIGSILIKRKRNGEKYSRRFYLDEHEDFISYYQSEKIFAQSHYIREIDEIRTGFHTLTFGELLKQQIVHSDDEKLAFSIFYNNYRDELHLMTNDEQTRYKWVLGLQYLIDLHTTKGQGHIIHDTNWILSHLRFGDKDKSNTITKPECQQLLADSLNIELPEDVFEKLFQETDKNGEGILTPDEFINFFHVLARRIDLYEIMQKYVKNANEQTIETICMNINELLYFLRTVQNQNIITYTSKQFNEDFTVQPITMYKQVQELINKFEPNIELQEKGLLSLDGFRNLLLFEDFSLMKPWCSRRPYHDMTRPLNDYYINASHNTYLFDSQVSGDSNPEAYNRALRSGCRVVEMDCYDGDDGQPIVTHKFTFVKPCSFESIIRYIEPNLFKASPYPVILSIENHCSIIQQKEIARILKQILGKEEREEWDRPMEFFLSLIGCSIGLGNVWRYPYMAFKNGGGAFVIPYFCVYFLIGTPLFFLEMSLGQFTSSGSAAAFKMSRMFKGLGWATAINSFLVSIYYNIIIAWCLFYFFASFRRKLQWSDCGNWWNTEQTLLFSNSTVFCNNIHNRTNCTKPIFPPEEYFDNYVLRRSDSLDNIGSPSWSLSLCLLLAWILVGLCIIQGIKSSGKVVYFTALFPYVVIFALIIRGVTLPGAQAGITFYLKPNWNKIRELDVWIAAANQVTFSLSVAFGPLLGYASFNKFNANYLRDCIFVTACDCFTSVFAGFAIFSILGYMSFKTGLPIEQVAKGGPGLAFIAYPQALSIMPGGPFWAVIFFFMLLTLGLDSQFAFADVIISGLLDTFKQLRRHKVFVTISYCIVCFFLALPICAPGGIYLFTLMNEYASNLSVFACAFIEFILIAYIYGFNNFMEDIRMMLGKRPLEPVWFFTWCISGPIMTIIIFFSSVIRFRTPTEGNYEYPAYANALGWLMVCSSLIFIPSIMIYELIKAWKITDSSHYPVIDNMPHYLRMLVYASKPDIEWGPAKIENRYGRYGSKTDQSTSQYQSDIKHGNNNSAFELDNTFHLEL</sequence>
<dbReference type="PRINTS" id="PR00176">
    <property type="entry name" value="NANEUSMPORT"/>
</dbReference>
<dbReference type="SUPFAM" id="SSF50729">
    <property type="entry name" value="PH domain-like"/>
    <property type="match status" value="1"/>
</dbReference>